<organism evidence="1 2">
    <name type="scientific">Polarella glacialis</name>
    <name type="common">Dinoflagellate</name>
    <dbReference type="NCBI Taxonomy" id="89957"/>
    <lineage>
        <taxon>Eukaryota</taxon>
        <taxon>Sar</taxon>
        <taxon>Alveolata</taxon>
        <taxon>Dinophyceae</taxon>
        <taxon>Suessiales</taxon>
        <taxon>Suessiaceae</taxon>
        <taxon>Polarella</taxon>
    </lineage>
</organism>
<evidence type="ECO:0000313" key="2">
    <source>
        <dbReference type="Proteomes" id="UP000626109"/>
    </source>
</evidence>
<gene>
    <name evidence="1" type="ORF">PGLA2088_LOCUS8426</name>
</gene>
<accession>A0A813IGS5</accession>
<feature type="non-terminal residue" evidence="1">
    <location>
        <position position="137"/>
    </location>
</feature>
<dbReference type="Proteomes" id="UP000626109">
    <property type="component" value="Unassembled WGS sequence"/>
</dbReference>
<sequence length="137" mass="14761">VTGIGIGASSSSSDRGLGRYTSPCRSAALNSSSFDAGAAVEDLLLQRRSALEESFGSSSAMRNQAEQMDVVLRASISRLESRVRVLEGQGVRADRRAAELAGLAQALTEEQRALLIRLDRLEEQLRTRNELAEAPTE</sequence>
<dbReference type="EMBL" id="CAJNNW010009047">
    <property type="protein sequence ID" value="CAE8650629.1"/>
    <property type="molecule type" value="Genomic_DNA"/>
</dbReference>
<proteinExistence type="predicted"/>
<name>A0A813IGS5_POLGL</name>
<protein>
    <submittedName>
        <fullName evidence="1">Uncharacterized protein</fullName>
    </submittedName>
</protein>
<reference evidence="1" key="1">
    <citation type="submission" date="2021-02" db="EMBL/GenBank/DDBJ databases">
        <authorList>
            <person name="Dougan E. K."/>
            <person name="Rhodes N."/>
            <person name="Thang M."/>
            <person name="Chan C."/>
        </authorList>
    </citation>
    <scope>NUCLEOTIDE SEQUENCE</scope>
</reference>
<dbReference type="AlphaFoldDB" id="A0A813IGS5"/>
<feature type="non-terminal residue" evidence="1">
    <location>
        <position position="1"/>
    </location>
</feature>
<evidence type="ECO:0000313" key="1">
    <source>
        <dbReference type="EMBL" id="CAE8650629.1"/>
    </source>
</evidence>
<comment type="caution">
    <text evidence="1">The sequence shown here is derived from an EMBL/GenBank/DDBJ whole genome shotgun (WGS) entry which is preliminary data.</text>
</comment>